<dbReference type="SUPFAM" id="SSF47095">
    <property type="entry name" value="HMG-box"/>
    <property type="match status" value="1"/>
</dbReference>
<keyword evidence="1" id="KW-0238">DNA-binding</keyword>
<dbReference type="SUPFAM" id="SSF81383">
    <property type="entry name" value="F-box domain"/>
    <property type="match status" value="1"/>
</dbReference>
<dbReference type="InterPro" id="IPR015915">
    <property type="entry name" value="Kelch-typ_b-propeller"/>
</dbReference>
<evidence type="ECO:0000259" key="3">
    <source>
        <dbReference type="PROSITE" id="PS50118"/>
    </source>
</evidence>
<dbReference type="Gene3D" id="1.10.30.10">
    <property type="entry name" value="High mobility group box domain"/>
    <property type="match status" value="1"/>
</dbReference>
<feature type="compositionally biased region" description="Basic residues" evidence="2">
    <location>
        <begin position="21"/>
        <end position="37"/>
    </location>
</feature>
<feature type="region of interest" description="Disordered" evidence="2">
    <location>
        <begin position="691"/>
        <end position="773"/>
    </location>
</feature>
<dbReference type="InterPro" id="IPR036910">
    <property type="entry name" value="HMG_box_dom_sf"/>
</dbReference>
<dbReference type="Gene3D" id="2.120.10.80">
    <property type="entry name" value="Kelch-type beta propeller"/>
    <property type="match status" value="1"/>
</dbReference>
<dbReference type="PANTHER" id="PTHR47712">
    <property type="entry name" value="OS09G0555300 PROTEIN"/>
    <property type="match status" value="1"/>
</dbReference>
<keyword evidence="6" id="KW-1185">Reference proteome</keyword>
<accession>A0A8X8ZY00</accession>
<protein>
    <recommendedName>
        <fullName evidence="7">F-box domain-containing protein</fullName>
    </recommendedName>
</protein>
<dbReference type="SMART" id="SM00398">
    <property type="entry name" value="HMG"/>
    <property type="match status" value="1"/>
</dbReference>
<feature type="domain" description="HMG box" evidence="3">
    <location>
        <begin position="670"/>
        <end position="739"/>
    </location>
</feature>
<dbReference type="AlphaFoldDB" id="A0A8X8ZY00"/>
<feature type="region of interest" description="Disordered" evidence="2">
    <location>
        <begin position="67"/>
        <end position="97"/>
    </location>
</feature>
<evidence type="ECO:0008006" key="7">
    <source>
        <dbReference type="Google" id="ProtNLM"/>
    </source>
</evidence>
<dbReference type="SMART" id="SM00256">
    <property type="entry name" value="FBOX"/>
    <property type="match status" value="1"/>
</dbReference>
<reference evidence="5" key="2">
    <citation type="submission" date="2020-08" db="EMBL/GenBank/DDBJ databases">
        <title>Plant Genome Project.</title>
        <authorList>
            <person name="Zhang R.-G."/>
        </authorList>
    </citation>
    <scope>NUCLEOTIDE SEQUENCE</scope>
    <source>
        <strain evidence="5">Huo1</strain>
        <tissue evidence="5">Leaf</tissue>
    </source>
</reference>
<feature type="region of interest" description="Disordered" evidence="2">
    <location>
        <begin position="1"/>
        <end position="51"/>
    </location>
</feature>
<dbReference type="InterPro" id="IPR036047">
    <property type="entry name" value="F-box-like_dom_sf"/>
</dbReference>
<dbReference type="PANTHER" id="PTHR47712:SF1">
    <property type="entry name" value="OS09G0555300 PROTEIN"/>
    <property type="match status" value="1"/>
</dbReference>
<dbReference type="InterPro" id="IPR011043">
    <property type="entry name" value="Gal_Oxase/kelch_b-propeller"/>
</dbReference>
<dbReference type="EMBL" id="PNBA02000006">
    <property type="protein sequence ID" value="KAG6419939.1"/>
    <property type="molecule type" value="Genomic_DNA"/>
</dbReference>
<feature type="compositionally biased region" description="Acidic residues" evidence="2">
    <location>
        <begin position="758"/>
        <end position="773"/>
    </location>
</feature>
<sequence>MASPRLMGGEVINHEIESKSVPHRLARSMSQKLKRKSEKNEGSEEDEASGVSLSCLSLYGRGGGCRVSADMDEKSEDPGSRRRSSASEDGKGTMSGKDNASVDCFSIGMERFFRRNNNRRLLKCSMVEQSNSMNARLPDEILEMCLVRLPLAGLVNARLVCKKWRNLTASPRFMQIRREGLFQSSWLFLFGLVNNGYCSGEIHALDVSQKQWHKLDSQILKGRFFFSVAGIREDVYVVGGCSSLTNLGRVDRSSFKTHKGVLVFSPLTKSWRKAAAMKHARSSPVLGVSEVNQDYFLSRNQQSRAEKRFHRSKVGGTTDVYEDPHRLSVRRQQSRHSLDENEVSLFDTIKPCRSTRQKHESSSSKGGSRKFVMIAVGGLGSWDEALDSGEIYDPISNKWTDIQRMPLDFGGACSGVVCNAVFYVYSDSDKLAGYDVERGYWTRIQITSSLPRVHEYLPKLVSCKGRLLMLSVSWCEGDGQIGRRNKAVRKLWELDLVHLKWDEVSAHPDAPMDWNAAFVADEEVVFGLEMFKIFGQVIDFVTVFDGSDSGSGWNHISRNHIAHDLDALSCTTKSMTLLRLSIKACFLAEFYVYFIAWGQAPELARAGRARGPCVGRGFEEALLKLSSDSSDECIVMKGGKTRAVSKKSESKLGVKMTQKEKKAAKDPNKPKRPPSAFFVFMEDFRKQYKEKHPSNKSVAAVGKAGGDKWKSLTEGEKAPYVAEAEKRKEAYERNMEAYNRKLAGGADDDSDKSKSEVNDEDEEGSGGEEEDDD</sequence>
<dbReference type="SMART" id="SM00612">
    <property type="entry name" value="Kelch"/>
    <property type="match status" value="2"/>
</dbReference>
<dbReference type="PROSITE" id="PS50181">
    <property type="entry name" value="FBOX"/>
    <property type="match status" value="1"/>
</dbReference>
<feature type="domain" description="F-box" evidence="4">
    <location>
        <begin position="131"/>
        <end position="176"/>
    </location>
</feature>
<dbReference type="CDD" id="cd22005">
    <property type="entry name" value="HMG-box_AtHMGB1-like"/>
    <property type="match status" value="1"/>
</dbReference>
<feature type="DNA-binding region" description="HMG box" evidence="1">
    <location>
        <begin position="670"/>
        <end position="739"/>
    </location>
</feature>
<name>A0A8X8ZY00_SALSN</name>
<dbReference type="GO" id="GO:0005634">
    <property type="term" value="C:nucleus"/>
    <property type="evidence" value="ECO:0007669"/>
    <property type="project" value="UniProtKB-UniRule"/>
</dbReference>
<dbReference type="Pfam" id="PF00646">
    <property type="entry name" value="F-box"/>
    <property type="match status" value="1"/>
</dbReference>
<evidence type="ECO:0000256" key="2">
    <source>
        <dbReference type="SAM" id="MobiDB-lite"/>
    </source>
</evidence>
<dbReference type="Pfam" id="PF01344">
    <property type="entry name" value="Kelch_1"/>
    <property type="match status" value="1"/>
</dbReference>
<feature type="region of interest" description="Disordered" evidence="2">
    <location>
        <begin position="646"/>
        <end position="675"/>
    </location>
</feature>
<dbReference type="InterPro" id="IPR001810">
    <property type="entry name" value="F-box_dom"/>
</dbReference>
<feature type="compositionally biased region" description="Basic and acidic residues" evidence="2">
    <location>
        <begin position="705"/>
        <end position="739"/>
    </location>
</feature>
<keyword evidence="1" id="KW-0539">Nucleus</keyword>
<comment type="caution">
    <text evidence="5">The sequence shown here is derived from an EMBL/GenBank/DDBJ whole genome shotgun (WGS) entry which is preliminary data.</text>
</comment>
<dbReference type="InterPro" id="IPR006652">
    <property type="entry name" value="Kelch_1"/>
</dbReference>
<dbReference type="Gene3D" id="1.20.1280.50">
    <property type="match status" value="1"/>
</dbReference>
<dbReference type="Proteomes" id="UP000298416">
    <property type="component" value="Unassembled WGS sequence"/>
</dbReference>
<dbReference type="SUPFAM" id="SSF50965">
    <property type="entry name" value="Galactose oxidase, central domain"/>
    <property type="match status" value="1"/>
</dbReference>
<organism evidence="5">
    <name type="scientific">Salvia splendens</name>
    <name type="common">Scarlet sage</name>
    <dbReference type="NCBI Taxonomy" id="180675"/>
    <lineage>
        <taxon>Eukaryota</taxon>
        <taxon>Viridiplantae</taxon>
        <taxon>Streptophyta</taxon>
        <taxon>Embryophyta</taxon>
        <taxon>Tracheophyta</taxon>
        <taxon>Spermatophyta</taxon>
        <taxon>Magnoliopsida</taxon>
        <taxon>eudicotyledons</taxon>
        <taxon>Gunneridae</taxon>
        <taxon>Pentapetalae</taxon>
        <taxon>asterids</taxon>
        <taxon>lamiids</taxon>
        <taxon>Lamiales</taxon>
        <taxon>Lamiaceae</taxon>
        <taxon>Nepetoideae</taxon>
        <taxon>Mentheae</taxon>
        <taxon>Salviinae</taxon>
        <taxon>Salvia</taxon>
        <taxon>Salvia subgen. Calosphace</taxon>
        <taxon>core Calosphace</taxon>
    </lineage>
</organism>
<feature type="compositionally biased region" description="Basic and acidic residues" evidence="2">
    <location>
        <begin position="646"/>
        <end position="669"/>
    </location>
</feature>
<dbReference type="GO" id="GO:0003677">
    <property type="term" value="F:DNA binding"/>
    <property type="evidence" value="ECO:0007669"/>
    <property type="project" value="UniProtKB-UniRule"/>
</dbReference>
<dbReference type="Pfam" id="PF00505">
    <property type="entry name" value="HMG_box"/>
    <property type="match status" value="1"/>
</dbReference>
<feature type="compositionally biased region" description="Basic and acidic residues" evidence="2">
    <location>
        <begin position="69"/>
        <end position="91"/>
    </location>
</feature>
<reference evidence="5" key="1">
    <citation type="submission" date="2018-01" db="EMBL/GenBank/DDBJ databases">
        <authorList>
            <person name="Mao J.F."/>
        </authorList>
    </citation>
    <scope>NUCLEOTIDE SEQUENCE</scope>
    <source>
        <strain evidence="5">Huo1</strain>
        <tissue evidence="5">Leaf</tissue>
    </source>
</reference>
<proteinExistence type="predicted"/>
<evidence type="ECO:0000313" key="5">
    <source>
        <dbReference type="EMBL" id="KAG6419939.1"/>
    </source>
</evidence>
<evidence type="ECO:0000259" key="4">
    <source>
        <dbReference type="PROSITE" id="PS50181"/>
    </source>
</evidence>
<dbReference type="PROSITE" id="PS50118">
    <property type="entry name" value="HMG_BOX_2"/>
    <property type="match status" value="1"/>
</dbReference>
<dbReference type="GO" id="GO:0019005">
    <property type="term" value="C:SCF ubiquitin ligase complex"/>
    <property type="evidence" value="ECO:0007669"/>
    <property type="project" value="TreeGrafter"/>
</dbReference>
<evidence type="ECO:0000256" key="1">
    <source>
        <dbReference type="PROSITE-ProRule" id="PRU00267"/>
    </source>
</evidence>
<gene>
    <name evidence="5" type="ORF">SASPL_116453</name>
</gene>
<dbReference type="InterPro" id="IPR009071">
    <property type="entry name" value="HMG_box_dom"/>
</dbReference>
<evidence type="ECO:0000313" key="6">
    <source>
        <dbReference type="Proteomes" id="UP000298416"/>
    </source>
</evidence>